<dbReference type="Gramene" id="KMT15912">
    <property type="protein sequence ID" value="KMT15912"/>
    <property type="gene ID" value="BVRB_3g055990"/>
</dbReference>
<feature type="transmembrane region" description="Helical" evidence="7">
    <location>
        <begin position="68"/>
        <end position="87"/>
    </location>
</feature>
<dbReference type="GO" id="GO:0016192">
    <property type="term" value="P:vesicle-mediated transport"/>
    <property type="evidence" value="ECO:0007669"/>
    <property type="project" value="TreeGrafter"/>
</dbReference>
<evidence type="ECO:0000256" key="7">
    <source>
        <dbReference type="SAM" id="Phobius"/>
    </source>
</evidence>
<dbReference type="GO" id="GO:0007029">
    <property type="term" value="P:endoplasmic reticulum organization"/>
    <property type="evidence" value="ECO:0007669"/>
    <property type="project" value="InterPro"/>
</dbReference>
<keyword evidence="6 7" id="KW-0472">Membrane</keyword>
<dbReference type="GO" id="GO:0005789">
    <property type="term" value="C:endoplasmic reticulum membrane"/>
    <property type="evidence" value="ECO:0007669"/>
    <property type="project" value="UniProtKB-SubCell"/>
</dbReference>
<evidence type="ECO:0000313" key="9">
    <source>
        <dbReference type="Proteomes" id="UP000035740"/>
    </source>
</evidence>
<dbReference type="PANTHER" id="PTHR20955:SF1">
    <property type="entry name" value="PROTEIN JAGUNAL HOMOLOG 1"/>
    <property type="match status" value="1"/>
</dbReference>
<dbReference type="Proteomes" id="UP000035740">
    <property type="component" value="Chromosome 3"/>
</dbReference>
<organism evidence="8 9">
    <name type="scientific">Beta vulgaris subsp. vulgaris</name>
    <name type="common">Beet</name>
    <dbReference type="NCBI Taxonomy" id="3555"/>
    <lineage>
        <taxon>Eukaryota</taxon>
        <taxon>Viridiplantae</taxon>
        <taxon>Streptophyta</taxon>
        <taxon>Embryophyta</taxon>
        <taxon>Tracheophyta</taxon>
        <taxon>Spermatophyta</taxon>
        <taxon>Magnoliopsida</taxon>
        <taxon>eudicotyledons</taxon>
        <taxon>Gunneridae</taxon>
        <taxon>Pentapetalae</taxon>
        <taxon>Caryophyllales</taxon>
        <taxon>Chenopodiaceae</taxon>
        <taxon>Betoideae</taxon>
        <taxon>Beta</taxon>
    </lineage>
</organism>
<accession>A0A0J8CQQ5</accession>
<dbReference type="eggNOG" id="KOG4054">
    <property type="taxonomic scope" value="Eukaryota"/>
</dbReference>
<evidence type="ECO:0000256" key="1">
    <source>
        <dbReference type="ARBA" id="ARBA00004477"/>
    </source>
</evidence>
<feature type="transmembrane region" description="Helical" evidence="7">
    <location>
        <begin position="99"/>
        <end position="118"/>
    </location>
</feature>
<evidence type="ECO:0000256" key="3">
    <source>
        <dbReference type="ARBA" id="ARBA00022692"/>
    </source>
</evidence>
<dbReference type="KEGG" id="bvg:104888683"/>
<keyword evidence="9" id="KW-1185">Reference proteome</keyword>
<dbReference type="PANTHER" id="PTHR20955">
    <property type="entry name" value="PROTEIN JAGUNAL HOMOLOG 1"/>
    <property type="match status" value="1"/>
</dbReference>
<protein>
    <submittedName>
        <fullName evidence="8">Uncharacterized protein</fullName>
    </submittedName>
</protein>
<keyword evidence="5 7" id="KW-1133">Transmembrane helix</keyword>
<dbReference type="AlphaFoldDB" id="A0A0J8CQQ5"/>
<dbReference type="InterPro" id="IPR009787">
    <property type="entry name" value="Jagunal"/>
</dbReference>
<feature type="transmembrane region" description="Helical" evidence="7">
    <location>
        <begin position="41"/>
        <end position="62"/>
    </location>
</feature>
<gene>
    <name evidence="8" type="ORF">BVRB_3g055990</name>
</gene>
<proteinExistence type="inferred from homology"/>
<dbReference type="Pfam" id="PF07086">
    <property type="entry name" value="Jagunal"/>
    <property type="match status" value="1"/>
</dbReference>
<dbReference type="OrthoDB" id="1915239at2759"/>
<keyword evidence="4" id="KW-0256">Endoplasmic reticulum</keyword>
<dbReference type="EMBL" id="KQ090058">
    <property type="protein sequence ID" value="KMT15912.1"/>
    <property type="molecule type" value="Genomic_DNA"/>
</dbReference>
<evidence type="ECO:0000256" key="4">
    <source>
        <dbReference type="ARBA" id="ARBA00022824"/>
    </source>
</evidence>
<dbReference type="OMA" id="YSFRMVV"/>
<evidence type="ECO:0000256" key="5">
    <source>
        <dbReference type="ARBA" id="ARBA00022989"/>
    </source>
</evidence>
<keyword evidence="3 7" id="KW-0812">Transmembrane</keyword>
<name>A0A0J8CQQ5_BETVV</name>
<evidence type="ECO:0000313" key="8">
    <source>
        <dbReference type="EMBL" id="KMT15912.1"/>
    </source>
</evidence>
<feature type="transmembrane region" description="Helical" evidence="7">
    <location>
        <begin position="143"/>
        <end position="164"/>
    </location>
</feature>
<evidence type="ECO:0000256" key="6">
    <source>
        <dbReference type="ARBA" id="ARBA00023136"/>
    </source>
</evidence>
<comment type="subcellular location">
    <subcellularLocation>
        <location evidence="1">Endoplasmic reticulum membrane</location>
        <topology evidence="1">Multi-pass membrane protein</topology>
    </subcellularLocation>
</comment>
<reference evidence="8 9" key="1">
    <citation type="journal article" date="2014" name="Nature">
        <title>The genome of the recently domesticated crop plant sugar beet (Beta vulgaris).</title>
        <authorList>
            <person name="Dohm J.C."/>
            <person name="Minoche A.E."/>
            <person name="Holtgrawe D."/>
            <person name="Capella-Gutierrez S."/>
            <person name="Zakrzewski F."/>
            <person name="Tafer H."/>
            <person name="Rupp O."/>
            <person name="Sorensen T.R."/>
            <person name="Stracke R."/>
            <person name="Reinhardt R."/>
            <person name="Goesmann A."/>
            <person name="Kraft T."/>
            <person name="Schulz B."/>
            <person name="Stadler P.F."/>
            <person name="Schmidt T."/>
            <person name="Gabaldon T."/>
            <person name="Lehrach H."/>
            <person name="Weisshaar B."/>
            <person name="Himmelbauer H."/>
        </authorList>
    </citation>
    <scope>NUCLEOTIDE SEQUENCE [LARGE SCALE GENOMIC DNA]</scope>
    <source>
        <tissue evidence="8">Taproot</tissue>
    </source>
</reference>
<comment type="similarity">
    <text evidence="2">Belongs to the jagunal family.</text>
</comment>
<evidence type="ECO:0000256" key="2">
    <source>
        <dbReference type="ARBA" id="ARBA00008462"/>
    </source>
</evidence>
<sequence length="174" mass="19315">MQQRRSAAGRPSGTDGSDFSFRMVVDSRYTKVAKGKSRLSIFLLIQGLVLLAGVFLILLPMVKGEDPNVLGLSSVILSFLSLVIGELGRRQSRSTLLKIYLIMSFVAMFLSVACAMKSNLLLEVIQCRVVNCWEKQRGLLVEAFHVFLEMFVKIFAATTTLSLIHNMSPPKRSS</sequence>